<keyword evidence="1 3" id="KW-0378">Hydrolase</keyword>
<dbReference type="InterPro" id="IPR013094">
    <property type="entry name" value="AB_hydrolase_3"/>
</dbReference>
<gene>
    <name evidence="3" type="ORF">CTheo_7342</name>
</gene>
<dbReference type="InterPro" id="IPR050300">
    <property type="entry name" value="GDXG_lipolytic_enzyme"/>
</dbReference>
<name>A0A5N5QC19_9AGAM</name>
<dbReference type="InterPro" id="IPR029058">
    <property type="entry name" value="AB_hydrolase_fold"/>
</dbReference>
<dbReference type="PANTHER" id="PTHR48081:SF8">
    <property type="entry name" value="ALPHA_BETA HYDROLASE FOLD-3 DOMAIN-CONTAINING PROTEIN-RELATED"/>
    <property type="match status" value="1"/>
</dbReference>
<sequence length="340" mass="37558">MADSPHFSNDAAVIPKQYFNHLDPEYRAFILSQPEASWTPLHKIGWNPDIRNTPKTSIPGMAEPVAVGSTNRFDLGRFSILALTPEGQAPPNGWPAFIYAHGGGWSAGDDRTEDSLIARACVDVRCVVISIHYRLAPENPFPAALDDTWDTLLWVRKEGQSKLNVNKERIAVGGYSAGGNLMAAVSQRAALSHPPIQILAQVLQMPCLDTTPTEDPESWSYSMRDYAEMPGLWAKVVLFCRDLYVPNPLDQIRPDASPLLQTQDEAFKNLAPAWISVSELDALRADGEKYAEKLQEKGVPVELKTYLGAAHLTLRADGVCELAQKMIKDQNEYLKTVFGA</sequence>
<proteinExistence type="predicted"/>
<evidence type="ECO:0000256" key="1">
    <source>
        <dbReference type="ARBA" id="ARBA00022801"/>
    </source>
</evidence>
<organism evidence="3 4">
    <name type="scientific">Ceratobasidium theobromae</name>
    <dbReference type="NCBI Taxonomy" id="1582974"/>
    <lineage>
        <taxon>Eukaryota</taxon>
        <taxon>Fungi</taxon>
        <taxon>Dikarya</taxon>
        <taxon>Basidiomycota</taxon>
        <taxon>Agaricomycotina</taxon>
        <taxon>Agaricomycetes</taxon>
        <taxon>Cantharellales</taxon>
        <taxon>Ceratobasidiaceae</taxon>
        <taxon>Ceratobasidium</taxon>
    </lineage>
</organism>
<reference evidence="3 4" key="1">
    <citation type="journal article" date="2019" name="Fungal Biol. Biotechnol.">
        <title>Draft genome sequence of fastidious pathogen Ceratobasidium theobromae, which causes vascular-streak dieback in Theobroma cacao.</title>
        <authorList>
            <person name="Ali S.S."/>
            <person name="Asman A."/>
            <person name="Shao J."/>
            <person name="Firmansyah A.P."/>
            <person name="Susilo A.W."/>
            <person name="Rosmana A."/>
            <person name="McMahon P."/>
            <person name="Junaid M."/>
            <person name="Guest D."/>
            <person name="Kheng T.Y."/>
            <person name="Meinhardt L.W."/>
            <person name="Bailey B.A."/>
        </authorList>
    </citation>
    <scope>NUCLEOTIDE SEQUENCE [LARGE SCALE GENOMIC DNA]</scope>
    <source>
        <strain evidence="3 4">CT2</strain>
    </source>
</reference>
<evidence type="ECO:0000259" key="2">
    <source>
        <dbReference type="Pfam" id="PF07859"/>
    </source>
</evidence>
<dbReference type="PANTHER" id="PTHR48081">
    <property type="entry name" value="AB HYDROLASE SUPERFAMILY PROTEIN C4A8.06C"/>
    <property type="match status" value="1"/>
</dbReference>
<dbReference type="AlphaFoldDB" id="A0A5N5QC19"/>
<keyword evidence="4" id="KW-1185">Reference proteome</keyword>
<comment type="caution">
    <text evidence="3">The sequence shown here is derived from an EMBL/GenBank/DDBJ whole genome shotgun (WGS) entry which is preliminary data.</text>
</comment>
<dbReference type="Gene3D" id="3.40.50.1820">
    <property type="entry name" value="alpha/beta hydrolase"/>
    <property type="match status" value="1"/>
</dbReference>
<dbReference type="Proteomes" id="UP000383932">
    <property type="component" value="Unassembled WGS sequence"/>
</dbReference>
<dbReference type="SUPFAM" id="SSF53474">
    <property type="entry name" value="alpha/beta-Hydrolases"/>
    <property type="match status" value="1"/>
</dbReference>
<evidence type="ECO:0000313" key="4">
    <source>
        <dbReference type="Proteomes" id="UP000383932"/>
    </source>
</evidence>
<dbReference type="Pfam" id="PF07859">
    <property type="entry name" value="Abhydrolase_3"/>
    <property type="match status" value="1"/>
</dbReference>
<feature type="domain" description="Alpha/beta hydrolase fold-3" evidence="2">
    <location>
        <begin position="98"/>
        <end position="312"/>
    </location>
</feature>
<evidence type="ECO:0000313" key="3">
    <source>
        <dbReference type="EMBL" id="KAB5589214.1"/>
    </source>
</evidence>
<protein>
    <submittedName>
        <fullName evidence="3">AB hydrolase superfamily protein</fullName>
    </submittedName>
</protein>
<dbReference type="EMBL" id="SSOP01000301">
    <property type="protein sequence ID" value="KAB5589214.1"/>
    <property type="molecule type" value="Genomic_DNA"/>
</dbReference>
<accession>A0A5N5QC19</accession>
<dbReference type="OrthoDB" id="408631at2759"/>
<dbReference type="GO" id="GO:0016787">
    <property type="term" value="F:hydrolase activity"/>
    <property type="evidence" value="ECO:0007669"/>
    <property type="project" value="UniProtKB-KW"/>
</dbReference>